<geneLocation type="plasmid" evidence="10">
    <name>CBM2636p</name>
</geneLocation>
<dbReference type="PROSITE" id="PS00099">
    <property type="entry name" value="THIOLASE_3"/>
    <property type="match status" value="1"/>
</dbReference>
<dbReference type="RefSeq" id="WP_012354462.1">
    <property type="nucleotide sequence ID" value="NZ_CBCRZP010000078.1"/>
</dbReference>
<feature type="domain" description="Thiolase N-terminal" evidence="6">
    <location>
        <begin position="9"/>
        <end position="269"/>
    </location>
</feature>
<dbReference type="CDD" id="cd00751">
    <property type="entry name" value="thiolase"/>
    <property type="match status" value="1"/>
</dbReference>
<keyword evidence="10" id="KW-0614">Plasmid</keyword>
<dbReference type="InterPro" id="IPR020616">
    <property type="entry name" value="Thiolase_N"/>
</dbReference>
<dbReference type="PANTHER" id="PTHR18919">
    <property type="entry name" value="ACETYL-COA C-ACYLTRANSFERASE"/>
    <property type="match status" value="1"/>
</dbReference>
<organism evidence="8">
    <name type="scientific">Cupriavidus taiwanensis</name>
    <dbReference type="NCBI Taxonomy" id="164546"/>
    <lineage>
        <taxon>Bacteria</taxon>
        <taxon>Pseudomonadati</taxon>
        <taxon>Pseudomonadota</taxon>
        <taxon>Betaproteobacteria</taxon>
        <taxon>Burkholderiales</taxon>
        <taxon>Burkholderiaceae</taxon>
        <taxon>Cupriavidus</taxon>
    </lineage>
</organism>
<evidence type="ECO:0000256" key="5">
    <source>
        <dbReference type="RuleBase" id="RU003557"/>
    </source>
</evidence>
<geneLocation type="plasmid" evidence="12">
    <name>cbm2586_p</name>
</geneLocation>
<dbReference type="GeneID" id="29763654"/>
<evidence type="ECO:0000256" key="4">
    <source>
        <dbReference type="PIRSR" id="PIRSR000429-1"/>
    </source>
</evidence>
<feature type="active site" description="Acyl-thioester intermediate" evidence="4">
    <location>
        <position position="93"/>
    </location>
</feature>
<feature type="active site" description="Proton acceptor" evidence="4">
    <location>
        <position position="386"/>
    </location>
</feature>
<reference evidence="11 12" key="1">
    <citation type="submission" date="2018-01" db="EMBL/GenBank/DDBJ databases">
        <authorList>
            <person name="Clerissi C."/>
        </authorList>
    </citation>
    <scope>NUCLEOTIDE SEQUENCE</scope>
    <source>
        <strain evidence="9">Cupriavidus taiwanensis LMG 19430</strain>
        <strain evidence="8">Cupriavidus taiwanensis STM 3521</strain>
        <strain evidence="10">Cupriavidus taiwanensis SWF 66322</strain>
        <plasmid evidence="12">cbm2586_p</plasmid>
        <plasmid evidence="11">cbm2636p</plasmid>
        <plasmid evidence="10">CBM2636p</plasmid>
    </source>
</reference>
<dbReference type="OMA" id="TAMAVEC"/>
<feature type="active site" description="Proton acceptor" evidence="4">
    <location>
        <position position="356"/>
    </location>
</feature>
<dbReference type="PIRSF" id="PIRSF000429">
    <property type="entry name" value="Ac-CoA_Ac_transf"/>
    <property type="match status" value="1"/>
</dbReference>
<keyword evidence="3 5" id="KW-0012">Acyltransferase</keyword>
<evidence type="ECO:0000313" key="11">
    <source>
        <dbReference type="Proteomes" id="UP000254259"/>
    </source>
</evidence>
<dbReference type="Proteomes" id="UP000256297">
    <property type="component" value="Plasmid CBM2589_p"/>
</dbReference>
<dbReference type="GO" id="GO:0003985">
    <property type="term" value="F:acetyl-CoA C-acetyltransferase activity"/>
    <property type="evidence" value="ECO:0007669"/>
    <property type="project" value="UniProtKB-EC"/>
</dbReference>
<dbReference type="EMBL" id="OFSN01000063">
    <property type="protein sequence ID" value="SOY78151.1"/>
    <property type="molecule type" value="Genomic_DNA"/>
</dbReference>
<proteinExistence type="inferred from homology"/>
<comment type="similarity">
    <text evidence="1 5">Belongs to the thiolase-like superfamily. Thiolase family.</text>
</comment>
<dbReference type="EMBL" id="OFSP01000073">
    <property type="protein sequence ID" value="SOY77196.1"/>
    <property type="molecule type" value="Genomic_DNA"/>
</dbReference>
<dbReference type="EC" id="2.3.1.9" evidence="8"/>
<feature type="domain" description="Thiolase C-terminal" evidence="7">
    <location>
        <begin position="278"/>
        <end position="398"/>
    </location>
</feature>
<gene>
    <name evidence="10" type="primary">phaA</name>
    <name evidence="9" type="ORF">CBM2586_P60003</name>
    <name evidence="8" type="ORF">CBM2589_P50003</name>
    <name evidence="10" type="ORF">CBM2636_P10076</name>
</gene>
<evidence type="ECO:0000256" key="2">
    <source>
        <dbReference type="ARBA" id="ARBA00022679"/>
    </source>
</evidence>
<dbReference type="InterPro" id="IPR020615">
    <property type="entry name" value="Thiolase_acyl_enz_int_AS"/>
</dbReference>
<dbReference type="PROSITE" id="PS00098">
    <property type="entry name" value="THIOLASE_1"/>
    <property type="match status" value="1"/>
</dbReference>
<accession>A0A375DBD0</accession>
<evidence type="ECO:0000313" key="12">
    <source>
        <dbReference type="Proteomes" id="UP000257016"/>
    </source>
</evidence>
<dbReference type="Pfam" id="PF00108">
    <property type="entry name" value="Thiolase_N"/>
    <property type="match status" value="1"/>
</dbReference>
<keyword evidence="2 5" id="KW-0808">Transferase</keyword>
<evidence type="ECO:0000256" key="3">
    <source>
        <dbReference type="ARBA" id="ARBA00023315"/>
    </source>
</evidence>
<dbReference type="Pfam" id="PF02803">
    <property type="entry name" value="Thiolase_C"/>
    <property type="match status" value="1"/>
</dbReference>
<evidence type="ECO:0000259" key="6">
    <source>
        <dbReference type="Pfam" id="PF00108"/>
    </source>
</evidence>
<evidence type="ECO:0000259" key="7">
    <source>
        <dbReference type="Pfam" id="PF02803"/>
    </source>
</evidence>
<evidence type="ECO:0000313" key="8">
    <source>
        <dbReference type="EMBL" id="SOY77196.1"/>
    </source>
</evidence>
<dbReference type="InterPro" id="IPR020617">
    <property type="entry name" value="Thiolase_C"/>
</dbReference>
<dbReference type="PANTHER" id="PTHR18919:SF138">
    <property type="entry name" value="ACETYL-COA C-ACETYLTRANSFERASE"/>
    <property type="match status" value="1"/>
</dbReference>
<dbReference type="Proteomes" id="UP000257016">
    <property type="component" value="Unassembled WGS sequence"/>
</dbReference>
<geneLocation type="plasmid" evidence="11">
    <name>cbm2636p</name>
</geneLocation>
<name>A0A375DBD0_9BURK</name>
<sequence length="400" mass="41691">MLNSNIDPIVILSAARTPMGGFQGELSPLTAPELGGAAIRAAVERANVNVTSVQELLMGCVLPAGVGQAPARQASIHGGLSLAVPCTTISKVCGSGMKAVMLAHDLLVAKTNDIMVAGGMESMSNAPYLLPKARGGYRLGHGTVLDHMFLDGLEDHYSEGTRGRLMGTFAEDCAATYGFTRDAQDEWAVSSTLRAQAAMEAGDFDWETVPLTLEGRKGRVQVRSDEQPRKADLNRISTLKPAFRKDGTVTAANSSSISDGAAAMVLARQSVAETMGLQPIARIVGHATHAQTPATFTTAPIGAIQKLLGQLEWSASEVDLWEINEAFAVVAMAAARDLRLDRDKINIHGGACALGHPIGASGARILVTLLAALKKTGGRRGIASLCIGGGEATAVAVEMA</sequence>
<dbReference type="InterPro" id="IPR020610">
    <property type="entry name" value="Thiolase_AS"/>
</dbReference>
<dbReference type="Gene3D" id="3.40.47.10">
    <property type="match status" value="2"/>
</dbReference>
<dbReference type="AlphaFoldDB" id="A0A375DBD0"/>
<dbReference type="Proteomes" id="UP000254259">
    <property type="component" value="Plasmid CBM2636p"/>
</dbReference>
<dbReference type="SUPFAM" id="SSF53901">
    <property type="entry name" value="Thiolase-like"/>
    <property type="match status" value="2"/>
</dbReference>
<evidence type="ECO:0000313" key="10">
    <source>
        <dbReference type="EMBL" id="SPD69165.1"/>
    </source>
</evidence>
<protein>
    <submittedName>
        <fullName evidence="8">Acetyl-CoA acetyltransferase</fullName>
        <ecNumber evidence="8">2.3.1.9</ecNumber>
    </submittedName>
</protein>
<dbReference type="EMBL" id="LT984815">
    <property type="protein sequence ID" value="SPD69165.1"/>
    <property type="molecule type" value="Genomic_DNA"/>
</dbReference>
<dbReference type="InterPro" id="IPR016039">
    <property type="entry name" value="Thiolase-like"/>
</dbReference>
<dbReference type="InterPro" id="IPR002155">
    <property type="entry name" value="Thiolase"/>
</dbReference>
<evidence type="ECO:0000256" key="1">
    <source>
        <dbReference type="ARBA" id="ARBA00010982"/>
    </source>
</evidence>
<evidence type="ECO:0000313" key="9">
    <source>
        <dbReference type="EMBL" id="SOY78151.1"/>
    </source>
</evidence>
<dbReference type="NCBIfam" id="TIGR01930">
    <property type="entry name" value="AcCoA-C-Actrans"/>
    <property type="match status" value="1"/>
</dbReference>